<accession>A0AAC9RQV9</accession>
<evidence type="ECO:0000313" key="6">
    <source>
        <dbReference type="EMBL" id="ARJ50623.1"/>
    </source>
</evidence>
<evidence type="ECO:0000256" key="2">
    <source>
        <dbReference type="ARBA" id="ARBA00022741"/>
    </source>
</evidence>
<gene>
    <name evidence="6" type="ORF">B5P37_04465</name>
</gene>
<dbReference type="GO" id="GO:0046872">
    <property type="term" value="F:metal ion binding"/>
    <property type="evidence" value="ECO:0007669"/>
    <property type="project" value="InterPro"/>
</dbReference>
<evidence type="ECO:0000256" key="1">
    <source>
        <dbReference type="ARBA" id="ARBA00022598"/>
    </source>
</evidence>
<dbReference type="Gene3D" id="3.30.470.20">
    <property type="entry name" value="ATP-grasp fold, B domain"/>
    <property type="match status" value="1"/>
</dbReference>
<dbReference type="InterPro" id="IPR041472">
    <property type="entry name" value="BL00235/CARNS1_N"/>
</dbReference>
<dbReference type="GO" id="GO:0016874">
    <property type="term" value="F:ligase activity"/>
    <property type="evidence" value="ECO:0007669"/>
    <property type="project" value="UniProtKB-KW"/>
</dbReference>
<feature type="domain" description="ATP-grasp" evidence="5">
    <location>
        <begin position="113"/>
        <end position="315"/>
    </location>
</feature>
<keyword evidence="3 4" id="KW-0067">ATP-binding</keyword>
<dbReference type="InterPro" id="IPR011761">
    <property type="entry name" value="ATP-grasp"/>
</dbReference>
<dbReference type="Proteomes" id="UP000242864">
    <property type="component" value="Chromosome"/>
</dbReference>
<dbReference type="InterPro" id="IPR052032">
    <property type="entry name" value="ATP-dep_AA_Ligase"/>
</dbReference>
<dbReference type="PANTHER" id="PTHR43585">
    <property type="entry name" value="FUMIPYRROLE BIOSYNTHESIS PROTEIN C"/>
    <property type="match status" value="1"/>
</dbReference>
<dbReference type="PANTHER" id="PTHR43585:SF2">
    <property type="entry name" value="ATP-GRASP ENZYME FSQD"/>
    <property type="match status" value="1"/>
</dbReference>
<keyword evidence="1" id="KW-0436">Ligase</keyword>
<evidence type="ECO:0000256" key="4">
    <source>
        <dbReference type="PROSITE-ProRule" id="PRU00409"/>
    </source>
</evidence>
<dbReference type="Pfam" id="PF13535">
    <property type="entry name" value="ATP-grasp_4"/>
    <property type="match status" value="1"/>
</dbReference>
<keyword evidence="2 4" id="KW-0547">Nucleotide-binding</keyword>
<proteinExistence type="predicted"/>
<dbReference type="RefSeq" id="WP_085237101.1">
    <property type="nucleotide sequence ID" value="NZ_CP020773.1"/>
</dbReference>
<dbReference type="GO" id="GO:0005524">
    <property type="term" value="F:ATP binding"/>
    <property type="evidence" value="ECO:0007669"/>
    <property type="project" value="UniProtKB-UniRule"/>
</dbReference>
<evidence type="ECO:0000313" key="7">
    <source>
        <dbReference type="Proteomes" id="UP000242864"/>
    </source>
</evidence>
<evidence type="ECO:0000259" key="5">
    <source>
        <dbReference type="PROSITE" id="PS50975"/>
    </source>
</evidence>
<dbReference type="AlphaFoldDB" id="A0AAC9RQV9"/>
<organism evidence="6 7">
    <name type="scientific">Staphylococcus lutrae</name>
    <dbReference type="NCBI Taxonomy" id="155085"/>
    <lineage>
        <taxon>Bacteria</taxon>
        <taxon>Bacillati</taxon>
        <taxon>Bacillota</taxon>
        <taxon>Bacilli</taxon>
        <taxon>Bacillales</taxon>
        <taxon>Staphylococcaceae</taxon>
        <taxon>Staphylococcus</taxon>
    </lineage>
</organism>
<dbReference type="PROSITE" id="PS50975">
    <property type="entry name" value="ATP_GRASP"/>
    <property type="match status" value="1"/>
</dbReference>
<name>A0AAC9RQV9_9STAP</name>
<reference evidence="6 7" key="1">
    <citation type="submission" date="2017-04" db="EMBL/GenBank/DDBJ databases">
        <authorList>
            <person name="Veseli I.A."/>
            <person name="Tang C."/>
            <person name="Pombert J.-F."/>
        </authorList>
    </citation>
    <scope>NUCLEOTIDE SEQUENCE [LARGE SCALE GENOMIC DNA]</scope>
    <source>
        <strain evidence="6 7">ATCC 700373</strain>
    </source>
</reference>
<protein>
    <submittedName>
        <fullName evidence="6">Phosphoribosylglycinamide synthetase</fullName>
    </submittedName>
</protein>
<keyword evidence="7" id="KW-1185">Reference proteome</keyword>
<evidence type="ECO:0000256" key="3">
    <source>
        <dbReference type="ARBA" id="ARBA00022840"/>
    </source>
</evidence>
<dbReference type="SUPFAM" id="SSF56059">
    <property type="entry name" value="Glutathione synthetase ATP-binding domain-like"/>
    <property type="match status" value="1"/>
</dbReference>
<sequence>MKTLLFINLRSHKVERIAPIQEAKRLGYRVVLMTDSDPQLIDSGLDEVIEIDTYDESTMVKAVKQYHEKQPLSGILTWSDKDVELVALLNNQLQLPGVPCTHVKNARNKYQMRLAFDQVERISPPFEHVFHAEDLHRAVERIGTPGILKPVGASGSKGIFKITSESEMAQVYETLVEATSPERDHVYRYYPHDYIYEGYLDGEEVSVEGVVQNKQVLIAGITDKAVTPDYALEYIAIFPSEKSAAVQREIKETVTQAIQSLGIDHCAFHLEGRMTKDGFKVIEAAARPGGAFITSHLVPGASGQSFFEKVIDVSVGNDITQSWLPFDVTTKKMCFYSVMAERSGVFKGIKGVDRLLEIPGVHFAVPLKSYGDSVLMPPEHFSSCFVLDIVLEGANTAEIQQRIERIHEVIEVIVT</sequence>
<dbReference type="Pfam" id="PF18130">
    <property type="entry name" value="ATPgrasp_N"/>
    <property type="match status" value="1"/>
</dbReference>
<dbReference type="EMBL" id="CP020773">
    <property type="protein sequence ID" value="ARJ50623.1"/>
    <property type="molecule type" value="Genomic_DNA"/>
</dbReference>
<dbReference type="Gene3D" id="3.40.50.20">
    <property type="match status" value="1"/>
</dbReference>
<dbReference type="KEGG" id="slz:B5P37_04465"/>